<proteinExistence type="predicted"/>
<dbReference type="Pfam" id="PF00825">
    <property type="entry name" value="Ribonuclease_P"/>
    <property type="match status" value="1"/>
</dbReference>
<keyword evidence="5" id="KW-0694">RNA-binding</keyword>
<keyword evidence="3" id="KW-0255">Endonuclease</keyword>
<comment type="caution">
    <text evidence="6">The sequence shown here is derived from an EMBL/GenBank/DDBJ whole genome shotgun (WGS) entry which is preliminary data.</text>
</comment>
<keyword evidence="2" id="KW-0540">Nuclease</keyword>
<reference evidence="6 7" key="1">
    <citation type="journal article" date="2016" name="Nat. Commun.">
        <title>Thousands of microbial genomes shed light on interconnected biogeochemical processes in an aquifer system.</title>
        <authorList>
            <person name="Anantharaman K."/>
            <person name="Brown C.T."/>
            <person name="Hug L.A."/>
            <person name="Sharon I."/>
            <person name="Castelle C.J."/>
            <person name="Probst A.J."/>
            <person name="Thomas B.C."/>
            <person name="Singh A."/>
            <person name="Wilkins M.J."/>
            <person name="Karaoz U."/>
            <person name="Brodie E.L."/>
            <person name="Williams K.H."/>
            <person name="Hubbard S.S."/>
            <person name="Banfield J.F."/>
        </authorList>
    </citation>
    <scope>NUCLEOTIDE SEQUENCE [LARGE SCALE GENOMIC DNA]</scope>
</reference>
<dbReference type="InterPro" id="IPR014721">
    <property type="entry name" value="Ribsml_uS5_D2-typ_fold_subgr"/>
</dbReference>
<keyword evidence="1" id="KW-0819">tRNA processing</keyword>
<dbReference type="Gene3D" id="3.30.230.10">
    <property type="match status" value="1"/>
</dbReference>
<organism evidence="6 7">
    <name type="scientific">Candidatus Taylorbacteria bacterium RIFCSPHIGHO2_12_FULL_45_16</name>
    <dbReference type="NCBI Taxonomy" id="1802315"/>
    <lineage>
        <taxon>Bacteria</taxon>
        <taxon>Candidatus Tayloriibacteriota</taxon>
    </lineage>
</organism>
<keyword evidence="4" id="KW-0378">Hydrolase</keyword>
<accession>A0A1G2N0Y3</accession>
<dbReference type="SUPFAM" id="SSF54211">
    <property type="entry name" value="Ribosomal protein S5 domain 2-like"/>
    <property type="match status" value="1"/>
</dbReference>
<protein>
    <submittedName>
        <fullName evidence="6">Uncharacterized protein</fullName>
    </submittedName>
</protein>
<dbReference type="GO" id="GO:0000049">
    <property type="term" value="F:tRNA binding"/>
    <property type="evidence" value="ECO:0007669"/>
    <property type="project" value="InterPro"/>
</dbReference>
<dbReference type="InterPro" id="IPR020568">
    <property type="entry name" value="Ribosomal_Su5_D2-typ_SF"/>
</dbReference>
<dbReference type="InterPro" id="IPR000100">
    <property type="entry name" value="RNase_P"/>
</dbReference>
<evidence type="ECO:0000256" key="4">
    <source>
        <dbReference type="ARBA" id="ARBA00022801"/>
    </source>
</evidence>
<name>A0A1G2N0Y3_9BACT</name>
<evidence type="ECO:0000313" key="6">
    <source>
        <dbReference type="EMBL" id="OHA29730.1"/>
    </source>
</evidence>
<dbReference type="STRING" id="1802315.A3F51_03325"/>
<dbReference type="GO" id="GO:0004526">
    <property type="term" value="F:ribonuclease P activity"/>
    <property type="evidence" value="ECO:0007669"/>
    <property type="project" value="InterPro"/>
</dbReference>
<evidence type="ECO:0000256" key="5">
    <source>
        <dbReference type="ARBA" id="ARBA00022884"/>
    </source>
</evidence>
<dbReference type="GO" id="GO:0008033">
    <property type="term" value="P:tRNA processing"/>
    <property type="evidence" value="ECO:0007669"/>
    <property type="project" value="UniProtKB-KW"/>
</dbReference>
<sequence length="111" mass="12359">MLSRSRRLSTEQLDSVMKKGKISHSSLFLMRVFSGQTDTRIAAIAPKKTIKMSTTRNAVRRKVYNATKTLIREIIPGTHIALFAKQATTNAKLVDIENNIKTLFVKAGLLG</sequence>
<evidence type="ECO:0000313" key="7">
    <source>
        <dbReference type="Proteomes" id="UP000178089"/>
    </source>
</evidence>
<evidence type="ECO:0000256" key="1">
    <source>
        <dbReference type="ARBA" id="ARBA00022694"/>
    </source>
</evidence>
<evidence type="ECO:0000256" key="2">
    <source>
        <dbReference type="ARBA" id="ARBA00022722"/>
    </source>
</evidence>
<dbReference type="Proteomes" id="UP000178089">
    <property type="component" value="Unassembled WGS sequence"/>
</dbReference>
<dbReference type="AlphaFoldDB" id="A0A1G2N0Y3"/>
<evidence type="ECO:0000256" key="3">
    <source>
        <dbReference type="ARBA" id="ARBA00022759"/>
    </source>
</evidence>
<gene>
    <name evidence="6" type="ORF">A3F51_03325</name>
</gene>
<dbReference type="EMBL" id="MHRT01000001">
    <property type="protein sequence ID" value="OHA29730.1"/>
    <property type="molecule type" value="Genomic_DNA"/>
</dbReference>